<organism evidence="1 2">
    <name type="scientific">Sphingomonas immobilis</name>
    <dbReference type="NCBI Taxonomy" id="3063997"/>
    <lineage>
        <taxon>Bacteria</taxon>
        <taxon>Pseudomonadati</taxon>
        <taxon>Pseudomonadota</taxon>
        <taxon>Alphaproteobacteria</taxon>
        <taxon>Sphingomonadales</taxon>
        <taxon>Sphingomonadaceae</taxon>
        <taxon>Sphingomonas</taxon>
    </lineage>
</organism>
<dbReference type="EMBL" id="JAUQSZ010000001">
    <property type="protein sequence ID" value="MDO7841120.1"/>
    <property type="molecule type" value="Genomic_DNA"/>
</dbReference>
<keyword evidence="2" id="KW-1185">Reference proteome</keyword>
<gene>
    <name evidence="1" type="ORF">Q5H94_02165</name>
</gene>
<evidence type="ECO:0000313" key="2">
    <source>
        <dbReference type="Proteomes" id="UP001176468"/>
    </source>
</evidence>
<evidence type="ECO:0000313" key="1">
    <source>
        <dbReference type="EMBL" id="MDO7841120.1"/>
    </source>
</evidence>
<accession>A0ABT8ZU70</accession>
<sequence length="92" mass="10399">MTNPNPPTPAWKRQFDPLSGAATEVLWCLFALGPTEDGNLPSKSGRDDLFDKGMIDRADGWQWLTRTGVMLALGLGFDRKKEQAQRERRIPR</sequence>
<proteinExistence type="predicted"/>
<comment type="caution">
    <text evidence="1">The sequence shown here is derived from an EMBL/GenBank/DDBJ whole genome shotgun (WGS) entry which is preliminary data.</text>
</comment>
<reference evidence="1" key="1">
    <citation type="submission" date="2023-07" db="EMBL/GenBank/DDBJ databases">
        <authorList>
            <person name="Kim M.K."/>
        </authorList>
    </citation>
    <scope>NUCLEOTIDE SEQUENCE</scope>
    <source>
        <strain evidence="1">CA1-15</strain>
    </source>
</reference>
<dbReference type="RefSeq" id="WP_304559522.1">
    <property type="nucleotide sequence ID" value="NZ_JAUQSZ010000001.1"/>
</dbReference>
<name>A0ABT8ZU70_9SPHN</name>
<protein>
    <submittedName>
        <fullName evidence="1">Uncharacterized protein</fullName>
    </submittedName>
</protein>
<dbReference type="Proteomes" id="UP001176468">
    <property type="component" value="Unassembled WGS sequence"/>
</dbReference>